<dbReference type="EMBL" id="JBHSFE010000010">
    <property type="protein sequence ID" value="MFC4608750.1"/>
    <property type="molecule type" value="Genomic_DNA"/>
</dbReference>
<dbReference type="InterPro" id="IPR046193">
    <property type="entry name" value="DUF6221"/>
</dbReference>
<sequence length="110" mass="12378">MHVSSLDELVDFLHARLDEDAHDAHLFHELACPRSVAPDPSATCACPCPASLLAAVCVNAGILRRYEQRLERERQCGLVWQLELILVFAGLKAMALPYELHPAWRDGWYP</sequence>
<dbReference type="RefSeq" id="WP_381194617.1">
    <property type="nucleotide sequence ID" value="NZ_JBHSFE010000010.1"/>
</dbReference>
<organism evidence="2 3">
    <name type="scientific">Streptomyces maoxianensis</name>
    <dbReference type="NCBI Taxonomy" id="1459942"/>
    <lineage>
        <taxon>Bacteria</taxon>
        <taxon>Bacillati</taxon>
        <taxon>Actinomycetota</taxon>
        <taxon>Actinomycetes</taxon>
        <taxon>Kitasatosporales</taxon>
        <taxon>Streptomycetaceae</taxon>
        <taxon>Streptomyces</taxon>
    </lineage>
</organism>
<feature type="transmembrane region" description="Helical" evidence="1">
    <location>
        <begin position="78"/>
        <end position="98"/>
    </location>
</feature>
<keyword evidence="1" id="KW-1133">Transmembrane helix</keyword>
<keyword evidence="1" id="KW-0812">Transmembrane</keyword>
<evidence type="ECO:0000313" key="3">
    <source>
        <dbReference type="Proteomes" id="UP001595993"/>
    </source>
</evidence>
<name>A0ABV9G6P8_9ACTN</name>
<keyword evidence="1" id="KW-0472">Membrane</keyword>
<dbReference type="Pfam" id="PF19730">
    <property type="entry name" value="DUF6221"/>
    <property type="match status" value="1"/>
</dbReference>
<accession>A0ABV9G6P8</accession>
<proteinExistence type="predicted"/>
<evidence type="ECO:0000313" key="2">
    <source>
        <dbReference type="EMBL" id="MFC4608750.1"/>
    </source>
</evidence>
<keyword evidence="3" id="KW-1185">Reference proteome</keyword>
<gene>
    <name evidence="2" type="ORF">ACFO9E_13100</name>
</gene>
<evidence type="ECO:0000256" key="1">
    <source>
        <dbReference type="SAM" id="Phobius"/>
    </source>
</evidence>
<dbReference type="Proteomes" id="UP001595993">
    <property type="component" value="Unassembled WGS sequence"/>
</dbReference>
<reference evidence="3" key="1">
    <citation type="journal article" date="2019" name="Int. J. Syst. Evol. Microbiol.">
        <title>The Global Catalogue of Microorganisms (GCM) 10K type strain sequencing project: providing services to taxonomists for standard genome sequencing and annotation.</title>
        <authorList>
            <consortium name="The Broad Institute Genomics Platform"/>
            <consortium name="The Broad Institute Genome Sequencing Center for Infectious Disease"/>
            <person name="Wu L."/>
            <person name="Ma J."/>
        </authorList>
    </citation>
    <scope>NUCLEOTIDE SEQUENCE [LARGE SCALE GENOMIC DNA]</scope>
    <source>
        <strain evidence="3">CGMCC 4.7139</strain>
    </source>
</reference>
<protein>
    <submittedName>
        <fullName evidence="2">DUF6221 family protein</fullName>
    </submittedName>
</protein>
<comment type="caution">
    <text evidence="2">The sequence shown here is derived from an EMBL/GenBank/DDBJ whole genome shotgun (WGS) entry which is preliminary data.</text>
</comment>